<dbReference type="Pfam" id="PF00326">
    <property type="entry name" value="Peptidase_S9"/>
    <property type="match status" value="1"/>
</dbReference>
<organism evidence="2 3">
    <name type="scientific">Candidatus Atopostipes pullistercoris</name>
    <dbReference type="NCBI Taxonomy" id="2838467"/>
    <lineage>
        <taxon>Bacteria</taxon>
        <taxon>Bacillati</taxon>
        <taxon>Bacillota</taxon>
        <taxon>Bacilli</taxon>
        <taxon>Lactobacillales</taxon>
        <taxon>Carnobacteriaceae</taxon>
        <taxon>Atopostipes</taxon>
    </lineage>
</organism>
<protein>
    <submittedName>
        <fullName evidence="2">Prolyl oligopeptidase family serine peptidase</fullName>
    </submittedName>
</protein>
<evidence type="ECO:0000259" key="1">
    <source>
        <dbReference type="Pfam" id="PF00326"/>
    </source>
</evidence>
<name>A0A9D2JYV3_9LACT</name>
<dbReference type="GO" id="GO:0008236">
    <property type="term" value="F:serine-type peptidase activity"/>
    <property type="evidence" value="ECO:0007669"/>
    <property type="project" value="InterPro"/>
</dbReference>
<feature type="domain" description="Peptidase S9 prolyl oligopeptidase catalytic" evidence="1">
    <location>
        <begin position="7"/>
        <end position="151"/>
    </location>
</feature>
<dbReference type="Gene3D" id="3.40.50.1820">
    <property type="entry name" value="alpha/beta hydrolase"/>
    <property type="match status" value="1"/>
</dbReference>
<evidence type="ECO:0000313" key="2">
    <source>
        <dbReference type="EMBL" id="HIZ71677.1"/>
    </source>
</evidence>
<dbReference type="AlphaFoldDB" id="A0A9D2JYV3"/>
<dbReference type="Proteomes" id="UP000824106">
    <property type="component" value="Unassembled WGS sequence"/>
</dbReference>
<dbReference type="GO" id="GO:0006508">
    <property type="term" value="P:proteolysis"/>
    <property type="evidence" value="ECO:0007669"/>
    <property type="project" value="InterPro"/>
</dbReference>
<comment type="caution">
    <text evidence="2">The sequence shown here is derived from an EMBL/GenBank/DDBJ whole genome shotgun (WGS) entry which is preliminary data.</text>
</comment>
<feature type="non-terminal residue" evidence="2">
    <location>
        <position position="1"/>
    </location>
</feature>
<reference evidence="2" key="1">
    <citation type="journal article" date="2021" name="PeerJ">
        <title>Extensive microbial diversity within the chicken gut microbiome revealed by metagenomics and culture.</title>
        <authorList>
            <person name="Gilroy R."/>
            <person name="Ravi A."/>
            <person name="Getino M."/>
            <person name="Pursley I."/>
            <person name="Horton D.L."/>
            <person name="Alikhan N.F."/>
            <person name="Baker D."/>
            <person name="Gharbi K."/>
            <person name="Hall N."/>
            <person name="Watson M."/>
            <person name="Adriaenssens E.M."/>
            <person name="Foster-Nyarko E."/>
            <person name="Jarju S."/>
            <person name="Secka A."/>
            <person name="Antonio M."/>
            <person name="Oren A."/>
            <person name="Chaudhuri R.R."/>
            <person name="La Ragione R."/>
            <person name="Hildebrand F."/>
            <person name="Pallen M.J."/>
        </authorList>
    </citation>
    <scope>NUCLEOTIDE SEQUENCE</scope>
    <source>
        <strain evidence="2">CHK169-4300</strain>
    </source>
</reference>
<sequence>QELPNILESYIKKGKIDSDRIGVSGLSMGGITTNAALTQYDWIKSAAVLMGTPSPIAFTEWLLKNYKVNGSTAYDFLDTDLINLRLKELEPISLDLQPEKIANRPLYVWHGEADPVVPAHLTHAFFEKAVKEPYGENIELEFSEKVAHKVPQEIIFKMTEHFLKHL</sequence>
<proteinExistence type="predicted"/>
<dbReference type="InterPro" id="IPR029058">
    <property type="entry name" value="AB_hydrolase_fold"/>
</dbReference>
<dbReference type="SUPFAM" id="SSF53474">
    <property type="entry name" value="alpha/beta-Hydrolases"/>
    <property type="match status" value="1"/>
</dbReference>
<accession>A0A9D2JYV3</accession>
<reference evidence="2" key="2">
    <citation type="submission" date="2021-04" db="EMBL/GenBank/DDBJ databases">
        <authorList>
            <person name="Gilroy R."/>
        </authorList>
    </citation>
    <scope>NUCLEOTIDE SEQUENCE</scope>
    <source>
        <strain evidence="2">CHK169-4300</strain>
    </source>
</reference>
<gene>
    <name evidence="2" type="ORF">H9808_07960</name>
</gene>
<evidence type="ECO:0000313" key="3">
    <source>
        <dbReference type="Proteomes" id="UP000824106"/>
    </source>
</evidence>
<dbReference type="EMBL" id="DXAZ01000130">
    <property type="protein sequence ID" value="HIZ71677.1"/>
    <property type="molecule type" value="Genomic_DNA"/>
</dbReference>
<dbReference type="InterPro" id="IPR001375">
    <property type="entry name" value="Peptidase_S9_cat"/>
</dbReference>